<evidence type="ECO:0000313" key="2">
    <source>
        <dbReference type="Proteomes" id="UP000594014"/>
    </source>
</evidence>
<sequence>MKYGCQSMTGELKTVLIKKPERAFRNQQYLKDEYQAYGYLECPDLQKAQQEFAVFEEILRQNTEMVLYLPYDESAGMDSIYTHDTVKVTKNGAIYFPMGKKLRQGEPAATRRYLESIGIPTLGTIGGAGKMEGGDVVWIDEETVAIGMGYRTNAEGIRQFQDLTADLVKEIITVPMPHGEGADACLHLMSIISMVDRDLAVVYSKYMPVFFRELLLERGIKLIEVPDEEYDLLGSNVLSLGGRRCMVLQGSPKTKEALLEAGAAVLEYQGRDLSYFGTGGPTCLTCPLLRESNG</sequence>
<evidence type="ECO:0000313" key="1">
    <source>
        <dbReference type="EMBL" id="QOX65448.1"/>
    </source>
</evidence>
<name>A0ACD1AGI4_9FIRM</name>
<dbReference type="Proteomes" id="UP000594014">
    <property type="component" value="Chromosome"/>
</dbReference>
<protein>
    <submittedName>
        <fullName evidence="1">Amidinotransferase</fullName>
    </submittedName>
</protein>
<gene>
    <name evidence="1" type="ORF">FRZ06_19840</name>
</gene>
<reference evidence="1" key="1">
    <citation type="submission" date="2019-08" db="EMBL/GenBank/DDBJ databases">
        <title>Genome sequence of Clostridiales bacterium MT110.</title>
        <authorList>
            <person name="Cao J."/>
        </authorList>
    </citation>
    <scope>NUCLEOTIDE SEQUENCE</scope>
    <source>
        <strain evidence="1">MT110</strain>
    </source>
</reference>
<proteinExistence type="predicted"/>
<organism evidence="1 2">
    <name type="scientific">Anoxybacterium hadale</name>
    <dbReference type="NCBI Taxonomy" id="3408580"/>
    <lineage>
        <taxon>Bacteria</taxon>
        <taxon>Bacillati</taxon>
        <taxon>Bacillota</taxon>
        <taxon>Clostridia</taxon>
        <taxon>Peptostreptococcales</taxon>
        <taxon>Anaerovoracaceae</taxon>
        <taxon>Anoxybacterium</taxon>
    </lineage>
</organism>
<keyword evidence="2" id="KW-1185">Reference proteome</keyword>
<dbReference type="EMBL" id="CP042469">
    <property type="protein sequence ID" value="QOX65448.1"/>
    <property type="molecule type" value="Genomic_DNA"/>
</dbReference>
<accession>A0ACD1AGI4</accession>